<proteinExistence type="predicted"/>
<reference evidence="1" key="1">
    <citation type="submission" date="2016-10" db="EMBL/GenBank/DDBJ databases">
        <title>Sequence of Gallionella enrichment culture.</title>
        <authorList>
            <person name="Poehlein A."/>
            <person name="Muehling M."/>
            <person name="Daniel R."/>
        </authorList>
    </citation>
    <scope>NUCLEOTIDE SEQUENCE</scope>
</reference>
<organism evidence="1">
    <name type="scientific">mine drainage metagenome</name>
    <dbReference type="NCBI Taxonomy" id="410659"/>
    <lineage>
        <taxon>unclassified sequences</taxon>
        <taxon>metagenomes</taxon>
        <taxon>ecological metagenomes</taxon>
    </lineage>
</organism>
<protein>
    <submittedName>
        <fullName evidence="1">Uncharacterized protein</fullName>
    </submittedName>
</protein>
<dbReference type="EMBL" id="MLJW01005351">
    <property type="protein sequence ID" value="OIQ68366.1"/>
    <property type="molecule type" value="Genomic_DNA"/>
</dbReference>
<name>A0A1J5PAN2_9ZZZZ</name>
<gene>
    <name evidence="1" type="ORF">GALL_500420</name>
</gene>
<sequence length="37" mass="4151">MQRMVVFGFSFARTLKARTLAAQVGVSRLGKMFSTTR</sequence>
<dbReference type="AlphaFoldDB" id="A0A1J5PAN2"/>
<accession>A0A1J5PAN2</accession>
<comment type="caution">
    <text evidence="1">The sequence shown here is derived from an EMBL/GenBank/DDBJ whole genome shotgun (WGS) entry which is preliminary data.</text>
</comment>
<evidence type="ECO:0000313" key="1">
    <source>
        <dbReference type="EMBL" id="OIQ68366.1"/>
    </source>
</evidence>